<evidence type="ECO:0000313" key="1">
    <source>
        <dbReference type="EMBL" id="CAG8737066.1"/>
    </source>
</evidence>
<gene>
    <name evidence="1" type="ORF">RPERSI_LOCUS12765</name>
</gene>
<proteinExistence type="predicted"/>
<reference evidence="1" key="1">
    <citation type="submission" date="2021-06" db="EMBL/GenBank/DDBJ databases">
        <authorList>
            <person name="Kallberg Y."/>
            <person name="Tangrot J."/>
            <person name="Rosling A."/>
        </authorList>
    </citation>
    <scope>NUCLEOTIDE SEQUENCE</scope>
    <source>
        <strain evidence="1">MA461A</strain>
    </source>
</reference>
<sequence>MSNKTSYTWSVKEFQDLYARMGPNDFMMSERFASSQSVTIDPETGAKDPIHWWRLILYPHGYVNHPDYLAIFLTAFRSKYEKKNHAKSRTIQRFWFELFRVDDPDVKSKKLTQLVTRKFKKSVFVFGSPDEVDTLGTRRLVPFTEIFADGKIQNNVTLVIRVHIISEENEKRTTPFLSSFEKYFMDEKYCDVEFEFDCGSRIKSNRFALSSRSEYFNSLFNGEWSVAGTTPIHVKGMKFQVFKAILYYLYTDKLGNDLSLDTLQNLYFDSEARYLEDLKEMAVIRLGEMVNVHTWDQILRFSLKINEEQLRKAVMVFLHENWDEVKRTKQMKRMLKVITYDA</sequence>
<name>A0ACA9Q846_9GLOM</name>
<comment type="caution">
    <text evidence="1">The sequence shown here is derived from an EMBL/GenBank/DDBJ whole genome shotgun (WGS) entry which is preliminary data.</text>
</comment>
<evidence type="ECO:0000313" key="2">
    <source>
        <dbReference type="Proteomes" id="UP000789920"/>
    </source>
</evidence>
<keyword evidence="2" id="KW-1185">Reference proteome</keyword>
<organism evidence="1 2">
    <name type="scientific">Racocetra persica</name>
    <dbReference type="NCBI Taxonomy" id="160502"/>
    <lineage>
        <taxon>Eukaryota</taxon>
        <taxon>Fungi</taxon>
        <taxon>Fungi incertae sedis</taxon>
        <taxon>Mucoromycota</taxon>
        <taxon>Glomeromycotina</taxon>
        <taxon>Glomeromycetes</taxon>
        <taxon>Diversisporales</taxon>
        <taxon>Gigasporaceae</taxon>
        <taxon>Racocetra</taxon>
    </lineage>
</organism>
<accession>A0ACA9Q846</accession>
<protein>
    <submittedName>
        <fullName evidence="1">11927_t:CDS:1</fullName>
    </submittedName>
</protein>
<dbReference type="EMBL" id="CAJVQC010027654">
    <property type="protein sequence ID" value="CAG8737066.1"/>
    <property type="molecule type" value="Genomic_DNA"/>
</dbReference>
<dbReference type="Proteomes" id="UP000789920">
    <property type="component" value="Unassembled WGS sequence"/>
</dbReference>